<dbReference type="InterPro" id="IPR029063">
    <property type="entry name" value="SAM-dependent_MTases_sf"/>
</dbReference>
<sequence>MTLSVHHDLPASPWITRFAPLLQALRAARPDPAEPVQALDLACGSGRHTRWLVAQGCQVTAVDRDAAALAHLADLDGPVQRVVADLENGPWPLAQRRFDVVLVTNYLWRALLPRIVQAVGDGGLLLYETFAQGNETVGKPSRPDFLLAPGELLRACAGLRVIAYEDGFLPEPPRFVQRIAAVRERAATTTPVRYPLA</sequence>
<feature type="domain" description="Methyltransferase" evidence="1">
    <location>
        <begin position="39"/>
        <end position="117"/>
    </location>
</feature>
<dbReference type="EMBL" id="VJOL01000035">
    <property type="protein sequence ID" value="TSE28869.1"/>
    <property type="molecule type" value="Genomic_DNA"/>
</dbReference>
<evidence type="ECO:0000313" key="2">
    <source>
        <dbReference type="EMBL" id="TSE28869.1"/>
    </source>
</evidence>
<name>A0A554WZ66_9BURK</name>
<proteinExistence type="predicted"/>
<evidence type="ECO:0000259" key="1">
    <source>
        <dbReference type="Pfam" id="PF13649"/>
    </source>
</evidence>
<gene>
    <name evidence="2" type="ORF">Tther_01812</name>
</gene>
<dbReference type="CDD" id="cd02440">
    <property type="entry name" value="AdoMet_MTases"/>
    <property type="match status" value="1"/>
</dbReference>
<dbReference type="Pfam" id="PF13649">
    <property type="entry name" value="Methyltransf_25"/>
    <property type="match status" value="1"/>
</dbReference>
<dbReference type="Gene3D" id="3.40.50.150">
    <property type="entry name" value="Vaccinia Virus protein VP39"/>
    <property type="match status" value="1"/>
</dbReference>
<dbReference type="AlphaFoldDB" id="A0A554WZ66"/>
<keyword evidence="3" id="KW-1185">Reference proteome</keyword>
<evidence type="ECO:0000313" key="3">
    <source>
        <dbReference type="Proteomes" id="UP000318542"/>
    </source>
</evidence>
<accession>A0A554WZ66</accession>
<dbReference type="Proteomes" id="UP000318542">
    <property type="component" value="Unassembled WGS sequence"/>
</dbReference>
<dbReference type="RefSeq" id="WP_425472818.1">
    <property type="nucleotide sequence ID" value="NZ_VJOL01000035.1"/>
</dbReference>
<protein>
    <submittedName>
        <fullName evidence="2">TehB: tellurite resistance protein TehB</fullName>
    </submittedName>
</protein>
<reference evidence="2 3" key="1">
    <citation type="submission" date="2019-07" db="EMBL/GenBank/DDBJ databases">
        <title>Tepidimonas thermarum AA-1 draft genome.</title>
        <authorList>
            <person name="Da Costa M.S."/>
            <person name="Froufe H.J.C."/>
            <person name="Egas C."/>
            <person name="Albuquerque L."/>
        </authorList>
    </citation>
    <scope>NUCLEOTIDE SEQUENCE [LARGE SCALE GENOMIC DNA]</scope>
    <source>
        <strain evidence="2 3">AA-1</strain>
    </source>
</reference>
<comment type="caution">
    <text evidence="2">The sequence shown here is derived from an EMBL/GenBank/DDBJ whole genome shotgun (WGS) entry which is preliminary data.</text>
</comment>
<dbReference type="InterPro" id="IPR041698">
    <property type="entry name" value="Methyltransf_25"/>
</dbReference>
<organism evidence="2 3">
    <name type="scientific">Tepidimonas thermarum</name>
    <dbReference type="NCBI Taxonomy" id="335431"/>
    <lineage>
        <taxon>Bacteria</taxon>
        <taxon>Pseudomonadati</taxon>
        <taxon>Pseudomonadota</taxon>
        <taxon>Betaproteobacteria</taxon>
        <taxon>Burkholderiales</taxon>
        <taxon>Tepidimonas</taxon>
    </lineage>
</organism>
<dbReference type="SUPFAM" id="SSF53335">
    <property type="entry name" value="S-adenosyl-L-methionine-dependent methyltransferases"/>
    <property type="match status" value="1"/>
</dbReference>